<evidence type="ECO:0000256" key="8">
    <source>
        <dbReference type="ARBA" id="ARBA00023170"/>
    </source>
</evidence>
<keyword evidence="8 10" id="KW-0675">Receptor</keyword>
<feature type="domain" description="G-protein coupled receptors family 1 profile" evidence="13">
    <location>
        <begin position="4"/>
        <end position="377"/>
    </location>
</feature>
<evidence type="ECO:0000256" key="12">
    <source>
        <dbReference type="SAM" id="Phobius"/>
    </source>
</evidence>
<evidence type="ECO:0000256" key="4">
    <source>
        <dbReference type="ARBA" id="ARBA00022989"/>
    </source>
</evidence>
<keyword evidence="5 10" id="KW-0297">G-protein coupled receptor</keyword>
<dbReference type="InterPro" id="IPR000276">
    <property type="entry name" value="GPCR_Rhodpsn"/>
</dbReference>
<keyword evidence="3 10" id="KW-0812">Transmembrane</keyword>
<feature type="region of interest" description="Disordered" evidence="11">
    <location>
        <begin position="185"/>
        <end position="241"/>
    </location>
</feature>
<keyword evidence="2" id="KW-1003">Cell membrane</keyword>
<name>H2YI98_CIOSA</name>
<dbReference type="PRINTS" id="PR00237">
    <property type="entry name" value="GPCRRHODOPSN"/>
</dbReference>
<feature type="transmembrane region" description="Helical" evidence="12">
    <location>
        <begin position="103"/>
        <end position="124"/>
    </location>
</feature>
<dbReference type="GeneTree" id="ENSGT01010000222287"/>
<keyword evidence="15" id="KW-1185">Reference proteome</keyword>
<comment type="similarity">
    <text evidence="10">Belongs to the G-protein coupled receptor 1 family.</text>
</comment>
<evidence type="ECO:0000256" key="9">
    <source>
        <dbReference type="ARBA" id="ARBA00023224"/>
    </source>
</evidence>
<evidence type="ECO:0000256" key="7">
    <source>
        <dbReference type="ARBA" id="ARBA00023157"/>
    </source>
</evidence>
<feature type="transmembrane region" description="Helical" evidence="12">
    <location>
        <begin position="361"/>
        <end position="380"/>
    </location>
</feature>
<feature type="transmembrane region" description="Helical" evidence="12">
    <location>
        <begin position="62"/>
        <end position="83"/>
    </location>
</feature>
<feature type="region of interest" description="Disordered" evidence="11">
    <location>
        <begin position="283"/>
        <end position="310"/>
    </location>
</feature>
<protein>
    <recommendedName>
        <fullName evidence="13">G-protein coupled receptors family 1 profile domain-containing protein</fullName>
    </recommendedName>
</protein>
<feature type="transmembrane region" description="Helical" evidence="12">
    <location>
        <begin position="24"/>
        <end position="50"/>
    </location>
</feature>
<dbReference type="InterPro" id="IPR017452">
    <property type="entry name" value="GPCR_Rhodpsn_7TM"/>
</dbReference>
<dbReference type="CDD" id="cd15329">
    <property type="entry name" value="7tmA_5-HT7"/>
    <property type="match status" value="1"/>
</dbReference>
<evidence type="ECO:0000256" key="11">
    <source>
        <dbReference type="SAM" id="MobiDB-lite"/>
    </source>
</evidence>
<dbReference type="PROSITE" id="PS50262">
    <property type="entry name" value="G_PROTEIN_RECEP_F1_2"/>
    <property type="match status" value="1"/>
</dbReference>
<evidence type="ECO:0000256" key="1">
    <source>
        <dbReference type="ARBA" id="ARBA00004651"/>
    </source>
</evidence>
<keyword evidence="6 12" id="KW-0472">Membrane</keyword>
<accession>H2YI98</accession>
<dbReference type="Ensembl" id="ENSCSAVT00000005118.1">
    <property type="protein sequence ID" value="ENSCSAVP00000005047.1"/>
    <property type="gene ID" value="ENSCSAVG00000003007.1"/>
</dbReference>
<comment type="subcellular location">
    <subcellularLocation>
        <location evidence="1">Cell membrane</location>
        <topology evidence="1">Multi-pass membrane protein</topology>
    </subcellularLocation>
</comment>
<dbReference type="PANTHER" id="PTHR24248:SF199">
    <property type="entry name" value="IP13425P-RELATED"/>
    <property type="match status" value="1"/>
</dbReference>
<organism evidence="14 15">
    <name type="scientific">Ciona savignyi</name>
    <name type="common">Pacific transparent sea squirt</name>
    <dbReference type="NCBI Taxonomy" id="51511"/>
    <lineage>
        <taxon>Eukaryota</taxon>
        <taxon>Metazoa</taxon>
        <taxon>Chordata</taxon>
        <taxon>Tunicata</taxon>
        <taxon>Ascidiacea</taxon>
        <taxon>Phlebobranchia</taxon>
        <taxon>Cionidae</taxon>
        <taxon>Ciona</taxon>
    </lineage>
</organism>
<dbReference type="HOGENOM" id="CLU_009579_11_1_1"/>
<dbReference type="GO" id="GO:0004993">
    <property type="term" value="F:G protein-coupled serotonin receptor activity"/>
    <property type="evidence" value="ECO:0007669"/>
    <property type="project" value="UniProtKB-ARBA"/>
</dbReference>
<dbReference type="SMART" id="SM01381">
    <property type="entry name" value="7TM_GPCR_Srsx"/>
    <property type="match status" value="1"/>
</dbReference>
<evidence type="ECO:0000256" key="10">
    <source>
        <dbReference type="RuleBase" id="RU000688"/>
    </source>
</evidence>
<keyword evidence="9 10" id="KW-0807">Transducer</keyword>
<dbReference type="Pfam" id="PF00001">
    <property type="entry name" value="7tm_1"/>
    <property type="match status" value="1"/>
</dbReference>
<dbReference type="PANTHER" id="PTHR24248">
    <property type="entry name" value="ADRENERGIC RECEPTOR-RELATED G-PROTEIN COUPLED RECEPTOR"/>
    <property type="match status" value="1"/>
</dbReference>
<evidence type="ECO:0000256" key="6">
    <source>
        <dbReference type="ARBA" id="ARBA00023136"/>
    </source>
</evidence>
<feature type="transmembrane region" description="Helical" evidence="12">
    <location>
        <begin position="144"/>
        <end position="169"/>
    </location>
</feature>
<feature type="transmembrane region" description="Helical" evidence="12">
    <location>
        <begin position="320"/>
        <end position="341"/>
    </location>
</feature>
<dbReference type="GO" id="GO:0043410">
    <property type="term" value="P:positive regulation of MAPK cascade"/>
    <property type="evidence" value="ECO:0007669"/>
    <property type="project" value="TreeGrafter"/>
</dbReference>
<dbReference type="GO" id="GO:0005886">
    <property type="term" value="C:plasma membrane"/>
    <property type="evidence" value="ECO:0007669"/>
    <property type="project" value="UniProtKB-SubCell"/>
</dbReference>
<reference evidence="14" key="2">
    <citation type="submission" date="2025-08" db="UniProtKB">
        <authorList>
            <consortium name="Ensembl"/>
        </authorList>
    </citation>
    <scope>IDENTIFICATION</scope>
</reference>
<keyword evidence="4 12" id="KW-1133">Transmembrane helix</keyword>
<evidence type="ECO:0000256" key="3">
    <source>
        <dbReference type="ARBA" id="ARBA00022692"/>
    </source>
</evidence>
<evidence type="ECO:0000313" key="14">
    <source>
        <dbReference type="Ensembl" id="ENSCSAVP00000005047.1"/>
    </source>
</evidence>
<evidence type="ECO:0000259" key="13">
    <source>
        <dbReference type="PROSITE" id="PS50262"/>
    </source>
</evidence>
<dbReference type="GO" id="GO:0071880">
    <property type="term" value="P:adenylate cyclase-activating adrenergic receptor signaling pathway"/>
    <property type="evidence" value="ECO:0007669"/>
    <property type="project" value="TreeGrafter"/>
</dbReference>
<reference evidence="15" key="1">
    <citation type="submission" date="2003-08" db="EMBL/GenBank/DDBJ databases">
        <authorList>
            <person name="Birren B."/>
            <person name="Nusbaum C."/>
            <person name="Abebe A."/>
            <person name="Abouelleil A."/>
            <person name="Adekoya E."/>
            <person name="Ait-zahra M."/>
            <person name="Allen N."/>
            <person name="Allen T."/>
            <person name="An P."/>
            <person name="Anderson M."/>
            <person name="Anderson S."/>
            <person name="Arachchi H."/>
            <person name="Armbruster J."/>
            <person name="Bachantsang P."/>
            <person name="Baldwin J."/>
            <person name="Barry A."/>
            <person name="Bayul T."/>
            <person name="Blitshsteyn B."/>
            <person name="Bloom T."/>
            <person name="Blye J."/>
            <person name="Boguslavskiy L."/>
            <person name="Borowsky M."/>
            <person name="Boukhgalter B."/>
            <person name="Brunache A."/>
            <person name="Butler J."/>
            <person name="Calixte N."/>
            <person name="Calvo S."/>
            <person name="Camarata J."/>
            <person name="Campo K."/>
            <person name="Chang J."/>
            <person name="Cheshatsang Y."/>
            <person name="Citroen M."/>
            <person name="Collymore A."/>
            <person name="Considine T."/>
            <person name="Cook A."/>
            <person name="Cooke P."/>
            <person name="Corum B."/>
            <person name="Cuomo C."/>
            <person name="David R."/>
            <person name="Dawoe T."/>
            <person name="Degray S."/>
            <person name="Dodge S."/>
            <person name="Dooley K."/>
            <person name="Dorje P."/>
            <person name="Dorjee K."/>
            <person name="Dorris L."/>
            <person name="Duffey N."/>
            <person name="Dupes A."/>
            <person name="Elkins T."/>
            <person name="Engels R."/>
            <person name="Erickson J."/>
            <person name="Farina A."/>
            <person name="Faro S."/>
            <person name="Ferreira P."/>
            <person name="Fischer H."/>
            <person name="Fitzgerald M."/>
            <person name="Foley K."/>
            <person name="Gage D."/>
            <person name="Galagan J."/>
            <person name="Gearin G."/>
            <person name="Gnerre S."/>
            <person name="Gnirke A."/>
            <person name="Goyette A."/>
            <person name="Graham J."/>
            <person name="Grandbois E."/>
            <person name="Gyaltsen K."/>
            <person name="Hafez N."/>
            <person name="Hagopian D."/>
            <person name="Hagos B."/>
            <person name="Hall J."/>
            <person name="Hatcher B."/>
            <person name="Heller A."/>
            <person name="Higgins H."/>
            <person name="Honan T."/>
            <person name="Horn A."/>
            <person name="Houde N."/>
            <person name="Hughes L."/>
            <person name="Hulme W."/>
            <person name="Husby E."/>
            <person name="Iliev I."/>
            <person name="Jaffe D."/>
            <person name="Jones C."/>
            <person name="Kamal M."/>
            <person name="Kamat A."/>
            <person name="Kamvysselis M."/>
            <person name="Karlsson E."/>
            <person name="Kells C."/>
            <person name="Kieu A."/>
            <person name="Kisner P."/>
            <person name="Kodira C."/>
            <person name="Kulbokas E."/>
            <person name="Labutti K."/>
            <person name="Lama D."/>
            <person name="Landers T."/>
            <person name="Leger J."/>
            <person name="Levine S."/>
            <person name="Lewis D."/>
            <person name="Lewis T."/>
            <person name="Lindblad-toh K."/>
            <person name="Liu X."/>
            <person name="Lokyitsang T."/>
            <person name="Lokyitsang Y."/>
            <person name="Lucien O."/>
            <person name="Lui A."/>
            <person name="Ma L.J."/>
            <person name="Mabbitt R."/>
            <person name="Macdonald J."/>
            <person name="Maclean C."/>
            <person name="Major J."/>
            <person name="Manning J."/>
            <person name="Marabella R."/>
            <person name="Maru K."/>
            <person name="Matthews C."/>
            <person name="Mauceli E."/>
            <person name="Mccarthy M."/>
            <person name="Mcdonough S."/>
            <person name="Mcghee T."/>
            <person name="Meldrim J."/>
            <person name="Meneus L."/>
            <person name="Mesirov J."/>
            <person name="Mihalev A."/>
            <person name="Mihova T."/>
            <person name="Mikkelsen T."/>
            <person name="Mlenga V."/>
            <person name="Moru K."/>
            <person name="Mozes J."/>
            <person name="Mulrain L."/>
            <person name="Munson G."/>
            <person name="Naylor J."/>
            <person name="Newes C."/>
            <person name="Nguyen C."/>
            <person name="Nguyen N."/>
            <person name="Nguyen T."/>
            <person name="Nicol R."/>
            <person name="Nielsen C."/>
            <person name="Nizzari M."/>
            <person name="Norbu C."/>
            <person name="Norbu N."/>
            <person name="O'donnell P."/>
            <person name="Okoawo O."/>
            <person name="O'leary S."/>
            <person name="Omotosho B."/>
            <person name="O'neill K."/>
            <person name="Osman S."/>
            <person name="Parker S."/>
            <person name="Perrin D."/>
            <person name="Phunkhang P."/>
            <person name="Piqani B."/>
            <person name="Purcell S."/>
            <person name="Rachupka T."/>
            <person name="Ramasamy U."/>
            <person name="Rameau R."/>
            <person name="Ray V."/>
            <person name="Raymond C."/>
            <person name="Retta R."/>
            <person name="Richardson S."/>
            <person name="Rise C."/>
            <person name="Rodriguez J."/>
            <person name="Rogers J."/>
            <person name="Rogov P."/>
            <person name="Rutman M."/>
            <person name="Schupbach R."/>
            <person name="Seaman C."/>
            <person name="Settipalli S."/>
            <person name="Sharpe T."/>
            <person name="Sheridan J."/>
            <person name="Sherpa N."/>
            <person name="Shi J."/>
            <person name="Smirnov S."/>
            <person name="Smith C."/>
            <person name="Sougnez C."/>
            <person name="Spencer B."/>
            <person name="Stalker J."/>
            <person name="Stange-thomann N."/>
            <person name="Stavropoulos S."/>
            <person name="Stetson K."/>
            <person name="Stone C."/>
            <person name="Stone S."/>
            <person name="Stubbs M."/>
            <person name="Talamas J."/>
            <person name="Tchuinga P."/>
            <person name="Tenzing P."/>
            <person name="Tesfaye S."/>
            <person name="Theodore J."/>
            <person name="Thoulutsang Y."/>
            <person name="Topham K."/>
            <person name="Towey S."/>
            <person name="Tsamla T."/>
            <person name="Tsomo N."/>
            <person name="Vallee D."/>
            <person name="Vassiliev H."/>
            <person name="Venkataraman V."/>
            <person name="Vinson J."/>
            <person name="Vo A."/>
            <person name="Wade C."/>
            <person name="Wang S."/>
            <person name="Wangchuk T."/>
            <person name="Wangdi T."/>
            <person name="Whittaker C."/>
            <person name="Wilkinson J."/>
            <person name="Wu Y."/>
            <person name="Wyman D."/>
            <person name="Yadav S."/>
            <person name="Yang S."/>
            <person name="Yang X."/>
            <person name="Yeager S."/>
            <person name="Yee E."/>
            <person name="Young G."/>
            <person name="Zainoun J."/>
            <person name="Zembeck L."/>
            <person name="Zimmer A."/>
            <person name="Zody M."/>
            <person name="Lander E."/>
        </authorList>
    </citation>
    <scope>NUCLEOTIDE SEQUENCE [LARGE SCALE GENOMIC DNA]</scope>
</reference>
<evidence type="ECO:0000256" key="5">
    <source>
        <dbReference type="ARBA" id="ARBA00023040"/>
    </source>
</evidence>
<dbReference type="PROSITE" id="PS00237">
    <property type="entry name" value="G_PROTEIN_RECEP_F1_1"/>
    <property type="match status" value="1"/>
</dbReference>
<dbReference type="SUPFAM" id="SSF81321">
    <property type="entry name" value="Family A G protein-coupled receptor-like"/>
    <property type="match status" value="1"/>
</dbReference>
<evidence type="ECO:0000313" key="15">
    <source>
        <dbReference type="Proteomes" id="UP000007875"/>
    </source>
</evidence>
<dbReference type="Gene3D" id="1.20.1070.10">
    <property type="entry name" value="Rhodopsin 7-helix transmembrane proteins"/>
    <property type="match status" value="2"/>
</dbReference>
<feature type="compositionally biased region" description="Polar residues" evidence="11">
    <location>
        <begin position="283"/>
        <end position="304"/>
    </location>
</feature>
<evidence type="ECO:0000256" key="2">
    <source>
        <dbReference type="ARBA" id="ARBA00022475"/>
    </source>
</evidence>
<sequence>IVVGNGLIIVSVALVKKLRQPANYLIVSLALSDFLVGLVVLPLTIVYDIMGEWVFGPNVCDVHVSFDVICCTASIMNLCMISIDRYLMITQPMTYPKRRTGKLMLLLIATAWLLSCLVIIPALFGFTKNVKDGKTCLISQERWFTIYSTLGAFYLPLAVMLCMYWKIYLEASRFNSRHRLRSYSTSGSQRVVSNPNPPVSPRNGAGSPPHSPDVSNDRRVDGIGTGHPATRGRMESSGGFRPFRNLISSGKNGKIPDKTHSRSKLSLLYGQARCCRPRLLRTTSSPAQSASNGSKHSSANVRKATTSRDRMRNVKATRTLGIVVGAFTFCWLPFFIVTFLRPFACPIPEAQDCIPLWLVRFVLWLGYLNSALNPLIYIGFSPDLRETFRFL</sequence>
<keyword evidence="7" id="KW-1015">Disulfide bond</keyword>
<dbReference type="AlphaFoldDB" id="H2YI98"/>
<proteinExistence type="inferred from homology"/>
<reference evidence="14" key="3">
    <citation type="submission" date="2025-09" db="UniProtKB">
        <authorList>
            <consortium name="Ensembl"/>
        </authorList>
    </citation>
    <scope>IDENTIFICATION</scope>
</reference>
<dbReference type="Proteomes" id="UP000007875">
    <property type="component" value="Unassembled WGS sequence"/>
</dbReference>